<comment type="similarity">
    <text evidence="1">Belongs to the CDPS family.</text>
</comment>
<evidence type="ECO:0000256" key="1">
    <source>
        <dbReference type="ARBA" id="ARBA00006034"/>
    </source>
</evidence>
<dbReference type="Proteomes" id="UP001059597">
    <property type="component" value="Plasmid SNP1"/>
</dbReference>
<organism evidence="4 5">
    <name type="scientific">Streptomyces nigrescens</name>
    <dbReference type="NCBI Taxonomy" id="1920"/>
    <lineage>
        <taxon>Bacteria</taxon>
        <taxon>Bacillati</taxon>
        <taxon>Actinomycetota</taxon>
        <taxon>Actinomycetes</taxon>
        <taxon>Kitasatosporales</taxon>
        <taxon>Streptomycetaceae</taxon>
        <taxon>Streptomyces</taxon>
    </lineage>
</organism>
<keyword evidence="2" id="KW-0808">Transferase</keyword>
<dbReference type="Pfam" id="PF16715">
    <property type="entry name" value="CDPS"/>
    <property type="match status" value="1"/>
</dbReference>
<keyword evidence="4" id="KW-0614">Plasmid</keyword>
<sequence length="239" mass="26894">MLQASPATSNCQAIFGRREHVLLGVSPFNSRFGDAYIARLVAWAHASVQDFDVLLPGVEHASWILEAVGESRPLAKSRKEVGRRKRAVQEALEACAPERRLAVHDFGDFADNPHYLGLRDEVERVFAADEGFRRACLDMSRQAVSSRLRTVRGPDACVDDGQAAAAVRYVLDELPYVLDGATILGREEMLMVYYRPWPLWDRIERGEFPLKVSPRQGFLVLHDCEEMRSGLTLRGTEPR</sequence>
<dbReference type="InterPro" id="IPR030903">
    <property type="entry name" value="CDPS"/>
</dbReference>
<keyword evidence="5" id="KW-1185">Reference proteome</keyword>
<gene>
    <name evidence="4" type="primary">yvmC</name>
    <name evidence="4" type="ORF">HEK616_79620</name>
</gene>
<evidence type="ECO:0000313" key="4">
    <source>
        <dbReference type="EMBL" id="BDM74475.1"/>
    </source>
</evidence>
<dbReference type="InterPro" id="IPR038622">
    <property type="entry name" value="CDPS_sf"/>
</dbReference>
<accession>A0ABM8A797</accession>
<dbReference type="EMBL" id="AP026074">
    <property type="protein sequence ID" value="BDM74475.1"/>
    <property type="molecule type" value="Genomic_DNA"/>
</dbReference>
<evidence type="ECO:0000256" key="3">
    <source>
        <dbReference type="ARBA" id="ARBA00030771"/>
    </source>
</evidence>
<evidence type="ECO:0000313" key="5">
    <source>
        <dbReference type="Proteomes" id="UP001059597"/>
    </source>
</evidence>
<evidence type="ECO:0000256" key="2">
    <source>
        <dbReference type="ARBA" id="ARBA00022679"/>
    </source>
</evidence>
<protein>
    <recommendedName>
        <fullName evidence="3">Cyclodipeptide synthase</fullName>
    </recommendedName>
</protein>
<dbReference type="RefSeq" id="WP_261958002.1">
    <property type="nucleotide sequence ID" value="NZ_AP026074.1"/>
</dbReference>
<proteinExistence type="inferred from homology"/>
<reference evidence="4" key="1">
    <citation type="submission" date="2022-06" db="EMBL/GenBank/DDBJ databases">
        <title>Complete genome sequence of Streptomyces nigrescens HEK616.</title>
        <authorList>
            <person name="Asamizu S."/>
            <person name="Onaka H."/>
        </authorList>
    </citation>
    <scope>NUCLEOTIDE SEQUENCE</scope>
    <source>
        <strain evidence="4">HEK616</strain>
        <plasmid evidence="4">SNP1</plasmid>
    </source>
</reference>
<geneLocation type="plasmid" evidence="4 5">
    <name>SNP1</name>
</geneLocation>
<dbReference type="NCBIfam" id="TIGR04539">
    <property type="entry name" value="tRNA_cyclodipep"/>
    <property type="match status" value="1"/>
</dbReference>
<dbReference type="Gene3D" id="3.40.50.11710">
    <property type="entry name" value="Cyclodipeptide synthase"/>
    <property type="match status" value="1"/>
</dbReference>
<name>A0ABM8A797_STRNI</name>